<dbReference type="SUPFAM" id="SSF56300">
    <property type="entry name" value="Metallo-dependent phosphatases"/>
    <property type="match status" value="1"/>
</dbReference>
<protein>
    <recommendedName>
        <fullName evidence="1">Calcineurin-like phosphoesterase domain-containing protein</fullName>
    </recommendedName>
</protein>
<dbReference type="GO" id="GO:0016787">
    <property type="term" value="F:hydrolase activity"/>
    <property type="evidence" value="ECO:0007669"/>
    <property type="project" value="InterPro"/>
</dbReference>
<name>A0A0A3Z6T9_9GAMM</name>
<dbReference type="Gene3D" id="3.60.21.10">
    <property type="match status" value="1"/>
</dbReference>
<proteinExistence type="predicted"/>
<sequence>MLTGIISDIHEDIIRLEAALKLFEEQNVDDIICLGDIVGYSVPFYGYLSTRDANRCVELIRKNCSVVVMGNHDLFATKRLPSKCADFNFPMDWYQRSFAERKKLSKGKIYLYEDHELPALLDDENLTWLSELPEYVIKSYPTHNVMISHYATPDITGCSSTEVKYFEQILNHLEFMTTKNCIYGFSGNDHIPGMKIFSDGTVKNYDFEKVILGKQPCWVTGPTVSMGTVANGVMIYDSVCRKLETFALNSPIHTVPSSI</sequence>
<dbReference type="InterPro" id="IPR029052">
    <property type="entry name" value="Metallo-depent_PP-like"/>
</dbReference>
<dbReference type="eggNOG" id="COG0639">
    <property type="taxonomic scope" value="Bacteria"/>
</dbReference>
<dbReference type="RefSeq" id="WP_034890600.1">
    <property type="nucleotide sequence ID" value="NZ_JRUQ01000027.1"/>
</dbReference>
<evidence type="ECO:0000313" key="3">
    <source>
        <dbReference type="Proteomes" id="UP000030351"/>
    </source>
</evidence>
<dbReference type="InterPro" id="IPR004843">
    <property type="entry name" value="Calcineurin-like_PHP"/>
</dbReference>
<accession>A0A0A3Z6T9</accession>
<evidence type="ECO:0000313" key="2">
    <source>
        <dbReference type="EMBL" id="KGT94560.1"/>
    </source>
</evidence>
<gene>
    <name evidence="2" type="ORF">NG99_08040</name>
</gene>
<dbReference type="AlphaFoldDB" id="A0A0A3Z6T9"/>
<dbReference type="OrthoDB" id="9813918at2"/>
<comment type="caution">
    <text evidence="2">The sequence shown here is derived from an EMBL/GenBank/DDBJ whole genome shotgun (WGS) entry which is preliminary data.</text>
</comment>
<reference evidence="2 3" key="1">
    <citation type="submission" date="2014-10" db="EMBL/GenBank/DDBJ databases">
        <title>Genome sequence of Erwinia typographi M043b.</title>
        <authorList>
            <person name="Chan K.-G."/>
            <person name="Tan W.-S."/>
        </authorList>
    </citation>
    <scope>NUCLEOTIDE SEQUENCE [LARGE SCALE GENOMIC DNA]</scope>
    <source>
        <strain evidence="2 3">M043b</strain>
    </source>
</reference>
<dbReference type="CDD" id="cd00838">
    <property type="entry name" value="MPP_superfamily"/>
    <property type="match status" value="1"/>
</dbReference>
<dbReference type="Proteomes" id="UP000030351">
    <property type="component" value="Unassembled WGS sequence"/>
</dbReference>
<dbReference type="Pfam" id="PF00149">
    <property type="entry name" value="Metallophos"/>
    <property type="match status" value="1"/>
</dbReference>
<feature type="domain" description="Calcineurin-like phosphoesterase" evidence="1">
    <location>
        <begin position="3"/>
        <end position="156"/>
    </location>
</feature>
<dbReference type="STRING" id="371042.NG99_08040"/>
<organism evidence="2 3">
    <name type="scientific">Erwinia typographi</name>
    <dbReference type="NCBI Taxonomy" id="371042"/>
    <lineage>
        <taxon>Bacteria</taxon>
        <taxon>Pseudomonadati</taxon>
        <taxon>Pseudomonadota</taxon>
        <taxon>Gammaproteobacteria</taxon>
        <taxon>Enterobacterales</taxon>
        <taxon>Erwiniaceae</taxon>
        <taxon>Erwinia</taxon>
    </lineage>
</organism>
<dbReference type="EMBL" id="JRUQ01000027">
    <property type="protein sequence ID" value="KGT94560.1"/>
    <property type="molecule type" value="Genomic_DNA"/>
</dbReference>
<evidence type="ECO:0000259" key="1">
    <source>
        <dbReference type="Pfam" id="PF00149"/>
    </source>
</evidence>
<keyword evidence="3" id="KW-1185">Reference proteome</keyword>